<gene>
    <name evidence="1" type="ORF">EV385_6740</name>
</gene>
<proteinExistence type="predicted"/>
<dbReference type="Proteomes" id="UP000292564">
    <property type="component" value="Unassembled WGS sequence"/>
</dbReference>
<sequence>MTPTAVRQLSQLELDILTACLHHRLLTAEQLRALLAPDVHLRTLHRSTRRLSDGGLLGHVPDRDARRPPRPRRVWYVTAAGRAAVQHLVLERRHLMTAEKAANALQRHTLLANEVGIAFARHAERLGHYCGPYDWDHEVGHRYGVAPRARVVVPDLVVRCWLRTAADDTLLTRFVEIDRGRYSPLVLRNKIRQYAELLTYTGPAAPGTANPRPVWTRAYPAFPKILIVFADQSRTAIERRIDVFSELCRTDPAIRRHLPVLWLGCASIDQVLTEGPYGPIWRTPLADERVDLLDVALAGAGAETRAGIEIGAGLRSRG</sequence>
<evidence type="ECO:0000313" key="2">
    <source>
        <dbReference type="Proteomes" id="UP000292564"/>
    </source>
</evidence>
<name>A0A4Q7Z9W2_9ACTN</name>
<dbReference type="InterPro" id="IPR025855">
    <property type="entry name" value="Replic_Relax"/>
</dbReference>
<keyword evidence="2" id="KW-1185">Reference proteome</keyword>
<evidence type="ECO:0000313" key="1">
    <source>
        <dbReference type="EMBL" id="RZU46663.1"/>
    </source>
</evidence>
<comment type="caution">
    <text evidence="1">The sequence shown here is derived from an EMBL/GenBank/DDBJ whole genome shotgun (WGS) entry which is preliminary data.</text>
</comment>
<protein>
    <submittedName>
        <fullName evidence="1">Protein involved in plasmid replication-relaxation</fullName>
    </submittedName>
</protein>
<dbReference type="OrthoDB" id="4067054at2"/>
<dbReference type="Pfam" id="PF13814">
    <property type="entry name" value="Replic_Relax"/>
    <property type="match status" value="1"/>
</dbReference>
<organism evidence="1 2">
    <name type="scientific">Krasilnikovia cinnamomea</name>
    <dbReference type="NCBI Taxonomy" id="349313"/>
    <lineage>
        <taxon>Bacteria</taxon>
        <taxon>Bacillati</taxon>
        <taxon>Actinomycetota</taxon>
        <taxon>Actinomycetes</taxon>
        <taxon>Micromonosporales</taxon>
        <taxon>Micromonosporaceae</taxon>
        <taxon>Krasilnikovia</taxon>
    </lineage>
</organism>
<dbReference type="EMBL" id="SHKY01000002">
    <property type="protein sequence ID" value="RZU46663.1"/>
    <property type="molecule type" value="Genomic_DNA"/>
</dbReference>
<reference evidence="1 2" key="1">
    <citation type="submission" date="2019-02" db="EMBL/GenBank/DDBJ databases">
        <title>Sequencing the genomes of 1000 actinobacteria strains.</title>
        <authorList>
            <person name="Klenk H.-P."/>
        </authorList>
    </citation>
    <scope>NUCLEOTIDE SEQUENCE [LARGE SCALE GENOMIC DNA]</scope>
    <source>
        <strain evidence="1 2">DSM 45162</strain>
    </source>
</reference>
<dbReference type="RefSeq" id="WP_130513848.1">
    <property type="nucleotide sequence ID" value="NZ_SHKY01000002.1"/>
</dbReference>
<accession>A0A4Q7Z9W2</accession>
<dbReference type="AlphaFoldDB" id="A0A4Q7Z9W2"/>